<sequence length="203" mass="20693">MNRRPSIRGALGSLLPPRDLLPLAALTLCPVLTFCLLATSPPPAHAASSRTPAAVPVTWPQPAFREAEWFTMTGGTHGGAVTAHRAGDSGGRRITEIEDGDWIDLGAVSPGSIDSVTVRAASGGIGGTVEFRAGSPAGPLLGSLTVPSTGGWDRPASPTARLTGAAGGVRLFAVFANPAWRAGTADLFAVDWFRFDGPAADGG</sequence>
<protein>
    <submittedName>
        <fullName evidence="3">Carbohydrate-binding protein</fullName>
    </submittedName>
</protein>
<evidence type="ECO:0000313" key="4">
    <source>
        <dbReference type="Proteomes" id="UP001235744"/>
    </source>
</evidence>
<organism evidence="3 4">
    <name type="scientific">Streptomyces poriferorum</name>
    <dbReference type="NCBI Taxonomy" id="2798799"/>
    <lineage>
        <taxon>Bacteria</taxon>
        <taxon>Bacillati</taxon>
        <taxon>Actinomycetota</taxon>
        <taxon>Actinomycetes</taxon>
        <taxon>Kitasatosporales</taxon>
        <taxon>Streptomycetaceae</taxon>
        <taxon>Streptomyces</taxon>
    </lineage>
</organism>
<dbReference type="InterPro" id="IPR008979">
    <property type="entry name" value="Galactose-bd-like_sf"/>
</dbReference>
<accession>A0ABY9II32</accession>
<dbReference type="InterPro" id="IPR006584">
    <property type="entry name" value="Cellulose-bd_IV"/>
</dbReference>
<evidence type="ECO:0000256" key="1">
    <source>
        <dbReference type="ARBA" id="ARBA00022729"/>
    </source>
</evidence>
<dbReference type="CDD" id="cd04084">
    <property type="entry name" value="CBM6_xylanase-like"/>
    <property type="match status" value="1"/>
</dbReference>
<feature type="domain" description="CBM6" evidence="2">
    <location>
        <begin position="63"/>
        <end position="196"/>
    </location>
</feature>
<evidence type="ECO:0000313" key="3">
    <source>
        <dbReference type="EMBL" id="WLQ54745.1"/>
    </source>
</evidence>
<dbReference type="RefSeq" id="WP_306084026.1">
    <property type="nucleotide sequence ID" value="NZ_CP120988.1"/>
</dbReference>
<name>A0ABY9II32_9ACTN</name>
<dbReference type="Pfam" id="PF03422">
    <property type="entry name" value="CBM_6"/>
    <property type="match status" value="1"/>
</dbReference>
<dbReference type="SMART" id="SM00606">
    <property type="entry name" value="CBD_IV"/>
    <property type="match status" value="1"/>
</dbReference>
<dbReference type="Gene3D" id="2.60.120.260">
    <property type="entry name" value="Galactose-binding domain-like"/>
    <property type="match status" value="1"/>
</dbReference>
<dbReference type="InterPro" id="IPR005084">
    <property type="entry name" value="CBM6"/>
</dbReference>
<keyword evidence="4" id="KW-1185">Reference proteome</keyword>
<keyword evidence="1" id="KW-0732">Signal</keyword>
<dbReference type="EMBL" id="CP120988">
    <property type="protein sequence ID" value="WLQ54745.1"/>
    <property type="molecule type" value="Genomic_DNA"/>
</dbReference>
<reference evidence="3 4" key="1">
    <citation type="submission" date="2023-03" db="EMBL/GenBank/DDBJ databases">
        <title>Isolation and description of six Streptomyces strains from soil environments, able to metabolize different microbial glucans.</title>
        <authorList>
            <person name="Widen T."/>
            <person name="Larsbrink J."/>
        </authorList>
    </citation>
    <scope>NUCLEOTIDE SEQUENCE [LARGE SCALE GENOMIC DNA]</scope>
    <source>
        <strain evidence="3 4">Alt2</strain>
    </source>
</reference>
<dbReference type="PROSITE" id="PS51175">
    <property type="entry name" value="CBM6"/>
    <property type="match status" value="1"/>
</dbReference>
<dbReference type="Proteomes" id="UP001235744">
    <property type="component" value="Chromosome"/>
</dbReference>
<gene>
    <name evidence="3" type="ORF">P8A19_04525</name>
</gene>
<proteinExistence type="predicted"/>
<evidence type="ECO:0000259" key="2">
    <source>
        <dbReference type="PROSITE" id="PS51175"/>
    </source>
</evidence>
<dbReference type="SUPFAM" id="SSF49785">
    <property type="entry name" value="Galactose-binding domain-like"/>
    <property type="match status" value="1"/>
</dbReference>